<comment type="similarity">
    <text evidence="1 6">Belongs to the acylphosphatase family.</text>
</comment>
<comment type="catalytic activity">
    <reaction evidence="4 5">
        <text>an acyl phosphate + H2O = a carboxylate + phosphate + H(+)</text>
        <dbReference type="Rhea" id="RHEA:14965"/>
        <dbReference type="ChEBI" id="CHEBI:15377"/>
        <dbReference type="ChEBI" id="CHEBI:15378"/>
        <dbReference type="ChEBI" id="CHEBI:29067"/>
        <dbReference type="ChEBI" id="CHEBI:43474"/>
        <dbReference type="ChEBI" id="CHEBI:59918"/>
        <dbReference type="EC" id="3.6.1.7"/>
    </reaction>
</comment>
<dbReference type="AlphaFoldDB" id="A0A1V2ZZ22"/>
<dbReference type="EC" id="3.6.1.7" evidence="2 5"/>
<feature type="domain" description="Acylphosphatase-like" evidence="8">
    <location>
        <begin position="9"/>
        <end position="96"/>
    </location>
</feature>
<dbReference type="EMBL" id="MUZR01000017">
    <property type="protein sequence ID" value="OOC10357.1"/>
    <property type="molecule type" value="Genomic_DNA"/>
</dbReference>
<dbReference type="Gene3D" id="3.30.70.100">
    <property type="match status" value="1"/>
</dbReference>
<evidence type="ECO:0000313" key="10">
    <source>
        <dbReference type="Proteomes" id="UP000189177"/>
    </source>
</evidence>
<feature type="region of interest" description="Disordered" evidence="7">
    <location>
        <begin position="74"/>
        <end position="96"/>
    </location>
</feature>
<evidence type="ECO:0000256" key="3">
    <source>
        <dbReference type="ARBA" id="ARBA00015991"/>
    </source>
</evidence>
<evidence type="ECO:0000256" key="1">
    <source>
        <dbReference type="ARBA" id="ARBA00005614"/>
    </source>
</evidence>
<dbReference type="STRING" id="252474.B1A74_06060"/>
<feature type="active site" evidence="5">
    <location>
        <position position="42"/>
    </location>
</feature>
<dbReference type="NCBIfam" id="NF011000">
    <property type="entry name" value="PRK14426.1"/>
    <property type="match status" value="1"/>
</dbReference>
<keyword evidence="10" id="KW-1185">Reference proteome</keyword>
<feature type="compositionally biased region" description="Pro residues" evidence="7">
    <location>
        <begin position="85"/>
        <end position="96"/>
    </location>
</feature>
<dbReference type="GO" id="GO:0003998">
    <property type="term" value="F:acylphosphatase activity"/>
    <property type="evidence" value="ECO:0007669"/>
    <property type="project" value="UniProtKB-EC"/>
</dbReference>
<dbReference type="RefSeq" id="WP_018946504.1">
    <property type="nucleotide sequence ID" value="NZ_MUZR01000017.1"/>
</dbReference>
<sequence>MTEANDNRARRWRVSGRVQGVFFRASTQKQARPLGLTGHARNLPDGSVEVLAVGSPEALDRLGTWLQEGPRQARVDDLQVEDVPIPQPPPERFTTG</sequence>
<evidence type="ECO:0000256" key="7">
    <source>
        <dbReference type="SAM" id="MobiDB-lite"/>
    </source>
</evidence>
<dbReference type="PANTHER" id="PTHR47268">
    <property type="entry name" value="ACYLPHOSPHATASE"/>
    <property type="match status" value="1"/>
</dbReference>
<dbReference type="Pfam" id="PF00708">
    <property type="entry name" value="Acylphosphatase"/>
    <property type="match status" value="1"/>
</dbReference>
<evidence type="ECO:0000256" key="2">
    <source>
        <dbReference type="ARBA" id="ARBA00012150"/>
    </source>
</evidence>
<proteinExistence type="inferred from homology"/>
<dbReference type="PROSITE" id="PS00150">
    <property type="entry name" value="ACYLPHOSPHATASE_1"/>
    <property type="match status" value="1"/>
</dbReference>
<evidence type="ECO:0000259" key="8">
    <source>
        <dbReference type="PROSITE" id="PS51160"/>
    </source>
</evidence>
<dbReference type="InterPro" id="IPR036046">
    <property type="entry name" value="Acylphosphatase-like_dom_sf"/>
</dbReference>
<organism evidence="9 10">
    <name type="scientific">Thioalkalivibrio halophilus</name>
    <dbReference type="NCBI Taxonomy" id="252474"/>
    <lineage>
        <taxon>Bacteria</taxon>
        <taxon>Pseudomonadati</taxon>
        <taxon>Pseudomonadota</taxon>
        <taxon>Gammaproteobacteria</taxon>
        <taxon>Chromatiales</taxon>
        <taxon>Ectothiorhodospiraceae</taxon>
        <taxon>Thioalkalivibrio</taxon>
    </lineage>
</organism>
<evidence type="ECO:0000256" key="6">
    <source>
        <dbReference type="RuleBase" id="RU004168"/>
    </source>
</evidence>
<dbReference type="PANTHER" id="PTHR47268:SF4">
    <property type="entry name" value="ACYLPHOSPHATASE"/>
    <property type="match status" value="1"/>
</dbReference>
<dbReference type="InterPro" id="IPR017968">
    <property type="entry name" value="Acylphosphatase_CS"/>
</dbReference>
<keyword evidence="5" id="KW-0378">Hydrolase</keyword>
<name>A0A1V2ZZ22_9GAMM</name>
<dbReference type="OrthoDB" id="5295388at2"/>
<dbReference type="InterPro" id="IPR020456">
    <property type="entry name" value="Acylphosphatase"/>
</dbReference>
<comment type="caution">
    <text evidence="9">The sequence shown here is derived from an EMBL/GenBank/DDBJ whole genome shotgun (WGS) entry which is preliminary data.</text>
</comment>
<accession>A0A1V2ZZ22</accession>
<protein>
    <recommendedName>
        <fullName evidence="3 5">acylphosphatase</fullName>
        <ecNumber evidence="2 5">3.6.1.7</ecNumber>
    </recommendedName>
</protein>
<dbReference type="InterPro" id="IPR001792">
    <property type="entry name" value="Acylphosphatase-like_dom"/>
</dbReference>
<evidence type="ECO:0000256" key="5">
    <source>
        <dbReference type="PROSITE-ProRule" id="PRU00520"/>
    </source>
</evidence>
<dbReference type="NCBIfam" id="NF011022">
    <property type="entry name" value="PRK14451.1"/>
    <property type="match status" value="1"/>
</dbReference>
<reference evidence="9 10" key="1">
    <citation type="submission" date="2017-02" db="EMBL/GenBank/DDBJ databases">
        <title>Genomic diversity within the haloalkaliphilic genus Thioalkalivibrio.</title>
        <authorList>
            <person name="Ahn A.-C."/>
            <person name="Meier-Kolthoff J."/>
            <person name="Overmars L."/>
            <person name="Richter M."/>
            <person name="Woyke T."/>
            <person name="Sorokin D.Y."/>
            <person name="Muyzer G."/>
        </authorList>
    </citation>
    <scope>NUCLEOTIDE SEQUENCE [LARGE SCALE GENOMIC DNA]</scope>
    <source>
        <strain evidence="9 10">HL17</strain>
    </source>
</reference>
<evidence type="ECO:0000256" key="4">
    <source>
        <dbReference type="ARBA" id="ARBA00047645"/>
    </source>
</evidence>
<gene>
    <name evidence="9" type="ORF">B1A74_06060</name>
</gene>
<dbReference type="SUPFAM" id="SSF54975">
    <property type="entry name" value="Acylphosphatase/BLUF domain-like"/>
    <property type="match status" value="1"/>
</dbReference>
<dbReference type="Proteomes" id="UP000189177">
    <property type="component" value="Unassembled WGS sequence"/>
</dbReference>
<feature type="active site" evidence="5">
    <location>
        <position position="24"/>
    </location>
</feature>
<evidence type="ECO:0000313" key="9">
    <source>
        <dbReference type="EMBL" id="OOC10357.1"/>
    </source>
</evidence>
<dbReference type="PROSITE" id="PS51160">
    <property type="entry name" value="ACYLPHOSPHATASE_3"/>
    <property type="match status" value="1"/>
</dbReference>